<dbReference type="AlphaFoldDB" id="A0A9D1L8F2"/>
<feature type="binding site" evidence="4">
    <location>
        <position position="157"/>
    </location>
    <ligand>
        <name>Mn(2+)</name>
        <dbReference type="ChEBI" id="CHEBI:29035"/>
        <label>1</label>
    </ligand>
</feature>
<feature type="binding site" evidence="4">
    <location>
        <position position="159"/>
    </location>
    <ligand>
        <name>Mn(2+)</name>
        <dbReference type="ChEBI" id="CHEBI:29035"/>
        <label>1</label>
    </ligand>
</feature>
<dbReference type="Gene3D" id="3.40.800.10">
    <property type="entry name" value="Ureohydrolase domain"/>
    <property type="match status" value="1"/>
</dbReference>
<evidence type="ECO:0000313" key="6">
    <source>
        <dbReference type="Proteomes" id="UP000824091"/>
    </source>
</evidence>
<dbReference type="InterPro" id="IPR006035">
    <property type="entry name" value="Ureohydrolase"/>
</dbReference>
<evidence type="ECO:0000256" key="4">
    <source>
        <dbReference type="PIRSR" id="PIRSR036979-1"/>
    </source>
</evidence>
<feature type="binding site" evidence="4">
    <location>
        <position position="246"/>
    </location>
    <ligand>
        <name>Mn(2+)</name>
        <dbReference type="ChEBI" id="CHEBI:29035"/>
        <label>1</label>
    </ligand>
</feature>
<dbReference type="PIRSF" id="PIRSF036979">
    <property type="entry name" value="Arginase"/>
    <property type="match status" value="1"/>
</dbReference>
<keyword evidence="3 5" id="KW-0378">Hydrolase</keyword>
<organism evidence="5 6">
    <name type="scientific">Candidatus Fimisoma avicola</name>
    <dbReference type="NCBI Taxonomy" id="2840826"/>
    <lineage>
        <taxon>Bacteria</taxon>
        <taxon>Bacillati</taxon>
        <taxon>Bacillota</taxon>
        <taxon>Clostridia</taxon>
        <taxon>Eubacteriales</taxon>
        <taxon>Candidatus Fimisoma</taxon>
    </lineage>
</organism>
<dbReference type="Pfam" id="PF00491">
    <property type="entry name" value="Arginase"/>
    <property type="match status" value="1"/>
</dbReference>
<accession>A0A9D1L8F2</accession>
<reference evidence="5" key="2">
    <citation type="journal article" date="2021" name="PeerJ">
        <title>Extensive microbial diversity within the chicken gut microbiome revealed by metagenomics and culture.</title>
        <authorList>
            <person name="Gilroy R."/>
            <person name="Ravi A."/>
            <person name="Getino M."/>
            <person name="Pursley I."/>
            <person name="Horton D.L."/>
            <person name="Alikhan N.F."/>
            <person name="Baker D."/>
            <person name="Gharbi K."/>
            <person name="Hall N."/>
            <person name="Watson M."/>
            <person name="Adriaenssens E.M."/>
            <person name="Foster-Nyarko E."/>
            <person name="Jarju S."/>
            <person name="Secka A."/>
            <person name="Antonio M."/>
            <person name="Oren A."/>
            <person name="Chaudhuri R.R."/>
            <person name="La Ragione R."/>
            <person name="Hildebrand F."/>
            <person name="Pallen M.J."/>
        </authorList>
    </citation>
    <scope>NUCLEOTIDE SEQUENCE</scope>
    <source>
        <strain evidence="5">11300</strain>
    </source>
</reference>
<feature type="binding site" evidence="4">
    <location>
        <position position="244"/>
    </location>
    <ligand>
        <name>Mn(2+)</name>
        <dbReference type="ChEBI" id="CHEBI:29035"/>
        <label>1</label>
    </ligand>
</feature>
<keyword evidence="4" id="KW-0464">Manganese</keyword>
<dbReference type="PANTHER" id="PTHR11358">
    <property type="entry name" value="ARGINASE/AGMATINASE"/>
    <property type="match status" value="1"/>
</dbReference>
<dbReference type="SUPFAM" id="SSF52768">
    <property type="entry name" value="Arginase/deacetylase"/>
    <property type="match status" value="1"/>
</dbReference>
<dbReference type="GO" id="GO:0046872">
    <property type="term" value="F:metal ion binding"/>
    <property type="evidence" value="ECO:0007669"/>
    <property type="project" value="UniProtKB-KW"/>
</dbReference>
<dbReference type="GO" id="GO:0033389">
    <property type="term" value="P:putrescine biosynthetic process from arginine, via agmatine"/>
    <property type="evidence" value="ECO:0007669"/>
    <property type="project" value="TreeGrafter"/>
</dbReference>
<evidence type="ECO:0000313" key="5">
    <source>
        <dbReference type="EMBL" id="HIU27786.1"/>
    </source>
</evidence>
<dbReference type="InterPro" id="IPR005925">
    <property type="entry name" value="Agmatinase-rel"/>
</dbReference>
<evidence type="ECO:0000256" key="3">
    <source>
        <dbReference type="ARBA" id="ARBA00022801"/>
    </source>
</evidence>
<comment type="caution">
    <text evidence="5">The sequence shown here is derived from an EMBL/GenBank/DDBJ whole genome shotgun (WGS) entry which is preliminary data.</text>
</comment>
<proteinExistence type="inferred from homology"/>
<dbReference type="Proteomes" id="UP000824091">
    <property type="component" value="Unassembled WGS sequence"/>
</dbReference>
<keyword evidence="2 4" id="KW-0479">Metal-binding</keyword>
<feature type="binding site" evidence="4">
    <location>
        <position position="135"/>
    </location>
    <ligand>
        <name>Mn(2+)</name>
        <dbReference type="ChEBI" id="CHEBI:29035"/>
        <label>1</label>
    </ligand>
</feature>
<protein>
    <submittedName>
        <fullName evidence="5">Agmatinase</fullName>
        <ecNumber evidence="5">3.5.3.11</ecNumber>
    </submittedName>
</protein>
<evidence type="ECO:0000256" key="2">
    <source>
        <dbReference type="ARBA" id="ARBA00022723"/>
    </source>
</evidence>
<evidence type="ECO:0000256" key="1">
    <source>
        <dbReference type="ARBA" id="ARBA00009227"/>
    </source>
</evidence>
<dbReference type="CDD" id="cd11589">
    <property type="entry name" value="Agmatinase_like_1"/>
    <property type="match status" value="1"/>
</dbReference>
<dbReference type="EMBL" id="DVMO01000081">
    <property type="protein sequence ID" value="HIU27786.1"/>
    <property type="molecule type" value="Genomic_DNA"/>
</dbReference>
<dbReference type="PANTHER" id="PTHR11358:SF26">
    <property type="entry name" value="GUANIDINO ACID HYDROLASE, MITOCHONDRIAL"/>
    <property type="match status" value="1"/>
</dbReference>
<dbReference type="GO" id="GO:0008783">
    <property type="term" value="F:agmatinase activity"/>
    <property type="evidence" value="ECO:0007669"/>
    <property type="project" value="UniProtKB-EC"/>
</dbReference>
<dbReference type="InterPro" id="IPR023696">
    <property type="entry name" value="Ureohydrolase_dom_sf"/>
</dbReference>
<feature type="binding site" evidence="4">
    <location>
        <position position="161"/>
    </location>
    <ligand>
        <name>Mn(2+)</name>
        <dbReference type="ChEBI" id="CHEBI:29035"/>
        <label>1</label>
    </ligand>
</feature>
<comment type="similarity">
    <text evidence="1">Belongs to the arginase family. Agmatinase subfamily.</text>
</comment>
<comment type="cofactor">
    <cofactor evidence="4">
        <name>Mn(2+)</name>
        <dbReference type="ChEBI" id="CHEBI:29035"/>
    </cofactor>
    <text evidence="4">Binds 2 manganese ions per subunit.</text>
</comment>
<name>A0A9D1L8F2_9FIRM</name>
<dbReference type="PROSITE" id="PS51409">
    <property type="entry name" value="ARGINASE_2"/>
    <property type="match status" value="1"/>
</dbReference>
<reference evidence="5" key="1">
    <citation type="submission" date="2020-10" db="EMBL/GenBank/DDBJ databases">
        <authorList>
            <person name="Gilroy R."/>
        </authorList>
    </citation>
    <scope>NUCLEOTIDE SEQUENCE</scope>
    <source>
        <strain evidence="5">11300</strain>
    </source>
</reference>
<dbReference type="NCBIfam" id="TIGR01230">
    <property type="entry name" value="agmatinase"/>
    <property type="match status" value="1"/>
</dbReference>
<dbReference type="EC" id="3.5.3.11" evidence="5"/>
<gene>
    <name evidence="5" type="primary">speB</name>
    <name evidence="5" type="ORF">IAD16_05355</name>
</gene>
<sequence>MMNNYPFTTEKESMRNPFVGIPSFLMAPMCFDLDELDADIAVIGMPYDMGTSVKTGARFGPRGVREASTYNCYAHEGWYDPIRDQHFLGQPWKIADCGNIDVLHTVYERSFANCEGAIRKILSKGAIPFTIGGDHAITTPILRAFDCYEDVCLIQFDAHLDFTYKPYGIAEGPGSPIRRASEMPHIGKIMQIGMRGIGSSQYSDFQDAKANGNIIMTSREVRQMGVAYVSGKIPEAEKYYITFDIDCLDPSIAIGTGSPVPFGLYYEEASAIIEAIAKKGDIVGFDVTEVSPPNDNNDITSMYAAQLMLDAMSFLTKAKENKHK</sequence>